<keyword evidence="1" id="KW-1133">Transmembrane helix</keyword>
<dbReference type="InterPro" id="IPR000873">
    <property type="entry name" value="AMP-dep_synth/lig_dom"/>
</dbReference>
<feature type="domain" description="AMP-dependent synthetase/ligase" evidence="2">
    <location>
        <begin position="15"/>
        <end position="115"/>
    </location>
</feature>
<evidence type="ECO:0000259" key="2">
    <source>
        <dbReference type="Pfam" id="PF00501"/>
    </source>
</evidence>
<keyword evidence="4" id="KW-1185">Reference proteome</keyword>
<proteinExistence type="predicted"/>
<dbReference type="InterPro" id="IPR042099">
    <property type="entry name" value="ANL_N_sf"/>
</dbReference>
<dbReference type="Pfam" id="PF00501">
    <property type="entry name" value="AMP-binding"/>
    <property type="match status" value="1"/>
</dbReference>
<evidence type="ECO:0000313" key="4">
    <source>
        <dbReference type="Proteomes" id="UP000198683"/>
    </source>
</evidence>
<evidence type="ECO:0000313" key="3">
    <source>
        <dbReference type="EMBL" id="SDJ63227.1"/>
    </source>
</evidence>
<dbReference type="OrthoDB" id="3535584at2"/>
<sequence>MWAGGPFLNVGGMDERIVMVDSGTGRTLTEEELDERSATAGVRLRRKGVRRGDGVLVCLPAGPDLLVAFVAVIAAGGVIWSLPADLEAGALRERVRQSCARVMISNVRPALDAADESCVRVVLGIEDLYGPGPYRA</sequence>
<reference evidence="3 4" key="1">
    <citation type="submission" date="2016-10" db="EMBL/GenBank/DDBJ databases">
        <authorList>
            <person name="de Groot N.N."/>
        </authorList>
    </citation>
    <scope>NUCLEOTIDE SEQUENCE [LARGE SCALE GENOMIC DNA]</scope>
    <source>
        <strain evidence="3 4">CGMCC 4.5681</strain>
    </source>
</reference>
<name>A0A1G8VBK3_9ACTN</name>
<dbReference type="Proteomes" id="UP000198683">
    <property type="component" value="Unassembled WGS sequence"/>
</dbReference>
<organism evidence="3 4">
    <name type="scientific">Nonomuraea maritima</name>
    <dbReference type="NCBI Taxonomy" id="683260"/>
    <lineage>
        <taxon>Bacteria</taxon>
        <taxon>Bacillati</taxon>
        <taxon>Actinomycetota</taxon>
        <taxon>Actinomycetes</taxon>
        <taxon>Streptosporangiales</taxon>
        <taxon>Streptosporangiaceae</taxon>
        <taxon>Nonomuraea</taxon>
    </lineage>
</organism>
<dbReference type="STRING" id="683260.SAMN05421874_102488"/>
<protein>
    <submittedName>
        <fullName evidence="3">AMP-binding enzyme</fullName>
    </submittedName>
</protein>
<dbReference type="EMBL" id="FNFB01000002">
    <property type="protein sequence ID" value="SDJ63227.1"/>
    <property type="molecule type" value="Genomic_DNA"/>
</dbReference>
<dbReference type="Gene3D" id="3.40.50.12780">
    <property type="entry name" value="N-terminal domain of ligase-like"/>
    <property type="match status" value="1"/>
</dbReference>
<keyword evidence="1" id="KW-0472">Membrane</keyword>
<dbReference type="AlphaFoldDB" id="A0A1G8VBK3"/>
<keyword evidence="1" id="KW-0812">Transmembrane</keyword>
<evidence type="ECO:0000256" key="1">
    <source>
        <dbReference type="SAM" id="Phobius"/>
    </source>
</evidence>
<gene>
    <name evidence="3" type="ORF">SAMN05421874_102488</name>
</gene>
<accession>A0A1G8VBK3</accession>
<dbReference type="SUPFAM" id="SSF56801">
    <property type="entry name" value="Acetyl-CoA synthetase-like"/>
    <property type="match status" value="1"/>
</dbReference>
<feature type="transmembrane region" description="Helical" evidence="1">
    <location>
        <begin position="65"/>
        <end position="86"/>
    </location>
</feature>